<comment type="caution">
    <text evidence="1">The sequence shown here is derived from an EMBL/GenBank/DDBJ whole genome shotgun (WGS) entry which is preliminary data.</text>
</comment>
<sequence length="169" mass="18778">MLRTDLGDAAAGLSAELRGWIHSSVEIRVVDVRVVDVRSWCQDRSMTFGPGGATIDRFIDWLGSRSDEQLQSALRLLPRPRPADVKAAQRQLLVVRTSAAANQSLNTSLRDMWSQSDARDALGTDFIVFADVVQLAGRAVLVRHRLEPATFDLIVRPFRDAGFDFDQEA</sequence>
<evidence type="ECO:0000313" key="2">
    <source>
        <dbReference type="Proteomes" id="UP000288547"/>
    </source>
</evidence>
<protein>
    <submittedName>
        <fullName evidence="1">Uncharacterized protein</fullName>
    </submittedName>
</protein>
<dbReference type="AlphaFoldDB" id="A0A3S3ZHM5"/>
<evidence type="ECO:0000313" key="1">
    <source>
        <dbReference type="EMBL" id="RWZ46251.1"/>
    </source>
</evidence>
<dbReference type="OrthoDB" id="9829713at2"/>
<organism evidence="1 2">
    <name type="scientific">Labedella phragmitis</name>
    <dbReference type="NCBI Taxonomy" id="2498849"/>
    <lineage>
        <taxon>Bacteria</taxon>
        <taxon>Bacillati</taxon>
        <taxon>Actinomycetota</taxon>
        <taxon>Actinomycetes</taxon>
        <taxon>Micrococcales</taxon>
        <taxon>Microbacteriaceae</taxon>
        <taxon>Labedella</taxon>
    </lineage>
</organism>
<dbReference type="RefSeq" id="WP_128496283.1">
    <property type="nucleotide sequence ID" value="NZ_RZNB01000008.1"/>
</dbReference>
<dbReference type="EMBL" id="RZNB01000008">
    <property type="protein sequence ID" value="RWZ46251.1"/>
    <property type="molecule type" value="Genomic_DNA"/>
</dbReference>
<accession>A0A3S3ZHM5</accession>
<gene>
    <name evidence="1" type="ORF">ELQ90_15900</name>
</gene>
<proteinExistence type="predicted"/>
<dbReference type="Proteomes" id="UP000288547">
    <property type="component" value="Unassembled WGS sequence"/>
</dbReference>
<keyword evidence="2" id="KW-1185">Reference proteome</keyword>
<reference evidence="1 2" key="1">
    <citation type="submission" date="2018-12" db="EMBL/GenBank/DDBJ databases">
        <authorList>
            <person name="Li F."/>
        </authorList>
    </citation>
    <scope>NUCLEOTIDE SEQUENCE [LARGE SCALE GENOMIC DNA]</scope>
    <source>
        <strain evidence="1 2">11W25H-1</strain>
    </source>
</reference>
<name>A0A3S3ZHM5_9MICO</name>